<dbReference type="PROSITE" id="PS51167">
    <property type="entry name" value="CHORISMATE_MUT_1"/>
    <property type="match status" value="1"/>
</dbReference>
<dbReference type="AlphaFoldDB" id="A0A6J6VA96"/>
<dbReference type="Gene3D" id="3.30.1330.40">
    <property type="entry name" value="RutC-like"/>
    <property type="match status" value="1"/>
</dbReference>
<accession>A0A6J6VA96</accession>
<name>A0A6J6VA96_9ZZZZ</name>
<dbReference type="EMBL" id="CAEZZR010000023">
    <property type="protein sequence ID" value="CAB4767835.1"/>
    <property type="molecule type" value="Genomic_DNA"/>
</dbReference>
<evidence type="ECO:0000313" key="1">
    <source>
        <dbReference type="EMBL" id="CAB4662806.1"/>
    </source>
</evidence>
<gene>
    <name evidence="1" type="ORF">UFOPK2254_00854</name>
    <name evidence="2" type="ORF">UFOPK2907_00376</name>
    <name evidence="3" type="ORF">UFOPK3241_00422</name>
</gene>
<dbReference type="Pfam" id="PF07736">
    <property type="entry name" value="CM_1"/>
    <property type="match status" value="1"/>
</dbReference>
<dbReference type="GO" id="GO:0004106">
    <property type="term" value="F:chorismate mutase activity"/>
    <property type="evidence" value="ECO:0007669"/>
    <property type="project" value="TreeGrafter"/>
</dbReference>
<dbReference type="GO" id="GO:0046417">
    <property type="term" value="P:chorismate metabolic process"/>
    <property type="evidence" value="ECO:0007669"/>
    <property type="project" value="TreeGrafter"/>
</dbReference>
<proteinExistence type="predicted"/>
<dbReference type="CDD" id="cd02185">
    <property type="entry name" value="AroH"/>
    <property type="match status" value="1"/>
</dbReference>
<dbReference type="InterPro" id="IPR035959">
    <property type="entry name" value="RutC-like_sf"/>
</dbReference>
<evidence type="ECO:0000313" key="2">
    <source>
        <dbReference type="EMBL" id="CAB4767835.1"/>
    </source>
</evidence>
<dbReference type="PIRSF" id="PIRSF005965">
    <property type="entry name" value="Chor_mut_AroH"/>
    <property type="match status" value="1"/>
</dbReference>
<sequence length="120" mass="12865">MSTRAIRGAIQVDADSASDIGSSVIELLQEILSVNDLQPEDLISVIFTATPDLTADFPAAAARQIGFGSVPLICASEIDVPGALPRVIRVMLHCETDKRPDEIVHIYLKGAVALRRDLAQ</sequence>
<dbReference type="PANTHER" id="PTHR21164">
    <property type="entry name" value="CHORISMATE MUTASE"/>
    <property type="match status" value="1"/>
</dbReference>
<dbReference type="PANTHER" id="PTHR21164:SF0">
    <property type="entry name" value="CHORISMATE MUTASE AROH"/>
    <property type="match status" value="1"/>
</dbReference>
<organism evidence="2">
    <name type="scientific">freshwater metagenome</name>
    <dbReference type="NCBI Taxonomy" id="449393"/>
    <lineage>
        <taxon>unclassified sequences</taxon>
        <taxon>metagenomes</taxon>
        <taxon>ecological metagenomes</taxon>
    </lineage>
</organism>
<evidence type="ECO:0000313" key="3">
    <source>
        <dbReference type="EMBL" id="CAB4841293.1"/>
    </source>
</evidence>
<dbReference type="EMBL" id="CAFAZX010000015">
    <property type="protein sequence ID" value="CAB4841293.1"/>
    <property type="molecule type" value="Genomic_DNA"/>
</dbReference>
<dbReference type="EMBL" id="CAEZWO010000078">
    <property type="protein sequence ID" value="CAB4662806.1"/>
    <property type="molecule type" value="Genomic_DNA"/>
</dbReference>
<dbReference type="SUPFAM" id="SSF55298">
    <property type="entry name" value="YjgF-like"/>
    <property type="match status" value="1"/>
</dbReference>
<reference evidence="2" key="1">
    <citation type="submission" date="2020-05" db="EMBL/GenBank/DDBJ databases">
        <authorList>
            <person name="Chiriac C."/>
            <person name="Salcher M."/>
            <person name="Ghai R."/>
            <person name="Kavagutti S V."/>
        </authorList>
    </citation>
    <scope>NUCLEOTIDE SEQUENCE</scope>
</reference>
<protein>
    <submittedName>
        <fullName evidence="2">Unannotated protein</fullName>
    </submittedName>
</protein>
<dbReference type="InterPro" id="IPR008243">
    <property type="entry name" value="Chorismate_mutase_AroH"/>
</dbReference>
<dbReference type="NCBIfam" id="TIGR01796">
    <property type="entry name" value="CM_mono_aroH"/>
    <property type="match status" value="1"/>
</dbReference>